<dbReference type="InterPro" id="IPR057644">
    <property type="entry name" value="Beta-prop_WDR75_2nd"/>
</dbReference>
<dbReference type="SUPFAM" id="SSF82171">
    <property type="entry name" value="DPP6 N-terminal domain-like"/>
    <property type="match status" value="1"/>
</dbReference>
<protein>
    <submittedName>
        <fullName evidence="10">U3 small nucleolar RNA-associated protein 17</fullName>
    </submittedName>
</protein>
<evidence type="ECO:0000313" key="11">
    <source>
        <dbReference type="Proteomes" id="UP001174694"/>
    </source>
</evidence>
<evidence type="ECO:0000256" key="7">
    <source>
        <dbReference type="ARBA" id="ARBA00023242"/>
    </source>
</evidence>
<keyword evidence="6" id="KW-0804">Transcription</keyword>
<feature type="region of interest" description="Disordered" evidence="8">
    <location>
        <begin position="1"/>
        <end position="77"/>
    </location>
</feature>
<evidence type="ECO:0000256" key="2">
    <source>
        <dbReference type="ARBA" id="ARBA00022517"/>
    </source>
</evidence>
<dbReference type="Proteomes" id="UP001174694">
    <property type="component" value="Unassembled WGS sequence"/>
</dbReference>
<comment type="subcellular location">
    <subcellularLocation>
        <location evidence="1">Nucleus</location>
        <location evidence="1">Nucleolus</location>
    </subcellularLocation>
</comment>
<dbReference type="EMBL" id="JANBVO010000090">
    <property type="protein sequence ID" value="KAJ9130415.1"/>
    <property type="molecule type" value="Genomic_DNA"/>
</dbReference>
<evidence type="ECO:0000256" key="3">
    <source>
        <dbReference type="ARBA" id="ARBA00022552"/>
    </source>
</evidence>
<gene>
    <name evidence="10" type="ORF">NKR23_g12207</name>
</gene>
<dbReference type="GO" id="GO:2000234">
    <property type="term" value="P:positive regulation of rRNA processing"/>
    <property type="evidence" value="ECO:0007669"/>
    <property type="project" value="TreeGrafter"/>
</dbReference>
<keyword evidence="7" id="KW-0539">Nucleus</keyword>
<organism evidence="10 11">
    <name type="scientific">Pleurostoma richardsiae</name>
    <dbReference type="NCBI Taxonomy" id="41990"/>
    <lineage>
        <taxon>Eukaryota</taxon>
        <taxon>Fungi</taxon>
        <taxon>Dikarya</taxon>
        <taxon>Ascomycota</taxon>
        <taxon>Pezizomycotina</taxon>
        <taxon>Sordariomycetes</taxon>
        <taxon>Sordariomycetidae</taxon>
        <taxon>Calosphaeriales</taxon>
        <taxon>Pleurostomataceae</taxon>
        <taxon>Pleurostoma</taxon>
    </lineage>
</organism>
<keyword evidence="3" id="KW-0698">rRNA processing</keyword>
<dbReference type="Pfam" id="PF23769">
    <property type="entry name" value="Beta-prop_WDR75_2nd"/>
    <property type="match status" value="1"/>
</dbReference>
<dbReference type="InterPro" id="IPR053826">
    <property type="entry name" value="WDR75"/>
</dbReference>
<dbReference type="InterPro" id="IPR001680">
    <property type="entry name" value="WD40_rpt"/>
</dbReference>
<evidence type="ECO:0000256" key="6">
    <source>
        <dbReference type="ARBA" id="ARBA00023163"/>
    </source>
</evidence>
<keyword evidence="11" id="KW-1185">Reference proteome</keyword>
<accession>A0AA38R1S0</accession>
<dbReference type="InterPro" id="IPR015943">
    <property type="entry name" value="WD40/YVTN_repeat-like_dom_sf"/>
</dbReference>
<dbReference type="PANTHER" id="PTHR44215:SF1">
    <property type="entry name" value="WD REPEAT-CONTAINING PROTEIN 75"/>
    <property type="match status" value="1"/>
</dbReference>
<dbReference type="Gene3D" id="2.130.10.10">
    <property type="entry name" value="YVTN repeat-like/Quinoprotein amine dehydrogenase"/>
    <property type="match status" value="2"/>
</dbReference>
<dbReference type="CDD" id="cd23952">
    <property type="entry name" value="Utp17_CTD"/>
    <property type="match status" value="1"/>
</dbReference>
<feature type="compositionally biased region" description="Basic and acidic residues" evidence="8">
    <location>
        <begin position="1"/>
        <end position="28"/>
    </location>
</feature>
<evidence type="ECO:0000256" key="8">
    <source>
        <dbReference type="SAM" id="MobiDB-lite"/>
    </source>
</evidence>
<proteinExistence type="predicted"/>
<dbReference type="GO" id="GO:0045943">
    <property type="term" value="P:positive regulation of transcription by RNA polymerase I"/>
    <property type="evidence" value="ECO:0007669"/>
    <property type="project" value="InterPro"/>
</dbReference>
<feature type="compositionally biased region" description="Polar residues" evidence="8">
    <location>
        <begin position="62"/>
        <end position="72"/>
    </location>
</feature>
<dbReference type="PANTHER" id="PTHR44215">
    <property type="entry name" value="WD REPEAT-CONTAINING PROTEIN 75"/>
    <property type="match status" value="1"/>
</dbReference>
<name>A0AA38R1S0_9PEZI</name>
<evidence type="ECO:0000313" key="10">
    <source>
        <dbReference type="EMBL" id="KAJ9130415.1"/>
    </source>
</evidence>
<reference evidence="10" key="1">
    <citation type="submission" date="2022-07" db="EMBL/GenBank/DDBJ databases">
        <title>Fungi with potential for degradation of polypropylene.</title>
        <authorList>
            <person name="Gostincar C."/>
        </authorList>
    </citation>
    <scope>NUCLEOTIDE SEQUENCE</scope>
    <source>
        <strain evidence="10">EXF-13308</strain>
    </source>
</reference>
<evidence type="ECO:0000256" key="1">
    <source>
        <dbReference type="ARBA" id="ARBA00004604"/>
    </source>
</evidence>
<keyword evidence="5" id="KW-0677">Repeat</keyword>
<feature type="domain" description="WD repeat-containing protein 75 second beta-propeller" evidence="9">
    <location>
        <begin position="539"/>
        <end position="832"/>
    </location>
</feature>
<sequence length="965" mass="104615">MPSTPKTKESVERPEKRKREKADLGETSHKKKRRERKSVEQSANSASLAVDTQELTKYGSEGQINGTGTEGISSPPPWKVLEPMGGRMSNIDPIFSEDGKYIIITYNTSIQVYSTDESLLVRRIPLVVVGASEESGPSRPYIVESAVSRVSPHVVWVASSDGRVWCVDWTTGAVTETSLHNGPKTVLSLAVAAVRIAKDTRDVLFVTEKTKSSSRIVAYDVHAWPKVKAKELQVIEGQFSLVKTVNDGSVLVGASRNTILIGALKLGELKSISDLTYRFASFEISDEVASLDIRLARQQRKGSKGKEQVYTGSEVDVAVGGARGAVLVYSDVLASLPSKDASGSGRSPVRSRKYHWHQRAVHAVAWSRDGNYLISGGSETVLVHYQLDTGKFDFLPHLSASIENIVVSPSGSSYAVHLDDNSAMILSTAEMKPTAYVSGVQSLVFSDTASKDQMIRRVWQGIEEINIPVAAAISPAVPSRLLLSVGEGQQASLSGHVPALPLVQSFDLEAFQNIAKQPLARTNATNNIYTTKGHLITEPTVTRLAFSKDGNWLATVDEWEPPQRDIASIADAPKFAAEFSHERREVHLKFWNVSENSNTLDLASRIIGPHFTYKCEEVFGLAADKASNRFATVGDDGTVRIWARRIRTQDGHVSTDAAGQPVTTWSCTRTISLGESLKAQDELVPSESRADHARSGAVTFSDDGSLLFVAFGANSEAVVYIIDATSGDIRFILHDLFRGPVRDMQLLSSCLVLLSHDLTVYDLVADELRYGLQLDKVTAATAKMTHLAVDPNSHSFAVSVPVLKWSNGKLQKGAMSEIAVFTPDDSQPLLIKTIPHLVTSLLATVNSPGFIAIDSAAQIWPIVEGANSTHLAQPLADLKLDTVATDEKAVVLNGADEEGSEDEQEDAMDVEEADEDYDIHAAVVAPQRLTEIFDAAPAFAMPPIEDIFYRVAGLLSPKPVAAPSA</sequence>
<dbReference type="GO" id="GO:0006364">
    <property type="term" value="P:rRNA processing"/>
    <property type="evidence" value="ECO:0007669"/>
    <property type="project" value="UniProtKB-KW"/>
</dbReference>
<dbReference type="GO" id="GO:0003723">
    <property type="term" value="F:RNA binding"/>
    <property type="evidence" value="ECO:0007669"/>
    <property type="project" value="InterPro"/>
</dbReference>
<evidence type="ECO:0000256" key="5">
    <source>
        <dbReference type="ARBA" id="ARBA00022737"/>
    </source>
</evidence>
<keyword evidence="4" id="KW-0853">WD repeat</keyword>
<dbReference type="Pfam" id="PF23869">
    <property type="entry name" value="Beta-prop_WDR75_1st"/>
    <property type="match status" value="1"/>
</dbReference>
<keyword evidence="2" id="KW-0690">Ribosome biogenesis</keyword>
<evidence type="ECO:0000259" key="9">
    <source>
        <dbReference type="Pfam" id="PF23769"/>
    </source>
</evidence>
<dbReference type="GO" id="GO:0032040">
    <property type="term" value="C:small-subunit processome"/>
    <property type="evidence" value="ECO:0007669"/>
    <property type="project" value="InterPro"/>
</dbReference>
<comment type="caution">
    <text evidence="10">The sequence shown here is derived from an EMBL/GenBank/DDBJ whole genome shotgun (WGS) entry which is preliminary data.</text>
</comment>
<dbReference type="SMART" id="SM00320">
    <property type="entry name" value="WD40"/>
    <property type="match status" value="2"/>
</dbReference>
<dbReference type="SUPFAM" id="SSF69322">
    <property type="entry name" value="Tricorn protease domain 2"/>
    <property type="match status" value="1"/>
</dbReference>
<dbReference type="AlphaFoldDB" id="A0AA38R1S0"/>
<evidence type="ECO:0000256" key="4">
    <source>
        <dbReference type="ARBA" id="ARBA00022574"/>
    </source>
</evidence>